<dbReference type="KEGG" id="ptl:AOT13_11475"/>
<dbReference type="Proteomes" id="UP000093052">
    <property type="component" value="Chromosome"/>
</dbReference>
<sequence length="433" mass="49124">MRKRLLFLVTIIFAFSMILAGCSGNNKEEVSGNEKNGTKLELWTFNELHGKYYSHMAKLWNESHPNKKINLVVNVYPYEDAHNKLLVALQSGKGAPDLADIEISKFANFLKGKPQILPLNDVIEPEQNSIVQSRLDIYSKDGKYYGIDFHVGASVIYYNKEILDKAGVNPDDIKTWDDFEKAGKTVLEKTGKPMTTLETTDQWSLWPQVAQLKGSVDFLDENGKVNLDDPQIIKVLKYQQKLIKEGIAIAAPGNFHHAEEYYGFMNKGGAASVWMPMWYMGRFVDYMPDLKGKIVIKPMPSWEIGSPRSAGMGGTGTVVTNQSKHPQLAKEFLAYAKLSKEGNIEIWKQLGFDPIRKDVWNSPELRESNKFTEYFGSNIFDILLEIKDEIEGVKIGERTPEVSDAIKTKILYRTLVDMEDPEKVLKEVTKELK</sequence>
<protein>
    <submittedName>
        <fullName evidence="7">Arabinose-binding protein</fullName>
    </submittedName>
</protein>
<dbReference type="AlphaFoldDB" id="A0AAN1D762"/>
<dbReference type="Gene3D" id="3.40.190.10">
    <property type="entry name" value="Periplasmic binding protein-like II"/>
    <property type="match status" value="1"/>
</dbReference>
<dbReference type="InterPro" id="IPR006059">
    <property type="entry name" value="SBP"/>
</dbReference>
<dbReference type="Pfam" id="PF01547">
    <property type="entry name" value="SBP_bac_1"/>
    <property type="match status" value="1"/>
</dbReference>
<keyword evidence="5" id="KW-0449">Lipoprotein</keyword>
<feature type="signal peptide" evidence="6">
    <location>
        <begin position="1"/>
        <end position="20"/>
    </location>
</feature>
<keyword evidence="2 6" id="KW-0732">Signal</keyword>
<dbReference type="InterPro" id="IPR050490">
    <property type="entry name" value="Bact_solute-bd_prot1"/>
</dbReference>
<evidence type="ECO:0000256" key="4">
    <source>
        <dbReference type="ARBA" id="ARBA00023139"/>
    </source>
</evidence>
<feature type="chain" id="PRO_5042979366" evidence="6">
    <location>
        <begin position="21"/>
        <end position="433"/>
    </location>
</feature>
<keyword evidence="3" id="KW-0472">Membrane</keyword>
<dbReference type="GeneID" id="56926073"/>
<dbReference type="EMBL" id="CP016622">
    <property type="protein sequence ID" value="ANZ30661.1"/>
    <property type="molecule type" value="Genomic_DNA"/>
</dbReference>
<accession>A0AAN1D762</accession>
<dbReference type="PANTHER" id="PTHR43649:SF33">
    <property type="entry name" value="POLYGALACTURONAN_RHAMNOGALACTURONAN-BINDING PROTEIN YTCQ"/>
    <property type="match status" value="1"/>
</dbReference>
<evidence type="ECO:0000256" key="5">
    <source>
        <dbReference type="ARBA" id="ARBA00023288"/>
    </source>
</evidence>
<evidence type="ECO:0000313" key="7">
    <source>
        <dbReference type="EMBL" id="ANZ30661.1"/>
    </source>
</evidence>
<keyword evidence="1" id="KW-1003">Cell membrane</keyword>
<evidence type="ECO:0000256" key="6">
    <source>
        <dbReference type="SAM" id="SignalP"/>
    </source>
</evidence>
<proteinExistence type="predicted"/>
<reference evidence="8" key="1">
    <citation type="journal article" date="2016" name="Genome Announc.">
        <title>Complete Genome Sequence of Geobacillus thermoglucosidasius NCIMB 11955, the Progenitor of a Bioethanol Production Strain.</title>
        <authorList>
            <person name="Sheng L."/>
            <person name="Zhang Y."/>
            <person name="Minton N.P."/>
        </authorList>
    </citation>
    <scope>NUCLEOTIDE SEQUENCE [LARGE SCALE GENOMIC DNA]</scope>
    <source>
        <strain evidence="8">NCIMB 11955</strain>
    </source>
</reference>
<dbReference type="PANTHER" id="PTHR43649">
    <property type="entry name" value="ARABINOSE-BINDING PROTEIN-RELATED"/>
    <property type="match status" value="1"/>
</dbReference>
<dbReference type="RefSeq" id="WP_042385624.1">
    <property type="nucleotide sequence ID" value="NZ_CP012712.1"/>
</dbReference>
<gene>
    <name evidence="7" type="ORF">BCV53_11490</name>
</gene>
<keyword evidence="4" id="KW-0564">Palmitate</keyword>
<dbReference type="SUPFAM" id="SSF53850">
    <property type="entry name" value="Periplasmic binding protein-like II"/>
    <property type="match status" value="1"/>
</dbReference>
<evidence type="ECO:0000256" key="1">
    <source>
        <dbReference type="ARBA" id="ARBA00022475"/>
    </source>
</evidence>
<name>A0AAN1D762_PARTM</name>
<keyword evidence="8" id="KW-1185">Reference proteome</keyword>
<evidence type="ECO:0000256" key="2">
    <source>
        <dbReference type="ARBA" id="ARBA00022729"/>
    </source>
</evidence>
<organism evidence="7 8">
    <name type="scientific">Parageobacillus thermoglucosidasius</name>
    <name type="common">Geobacillus thermoglucosidasius</name>
    <dbReference type="NCBI Taxonomy" id="1426"/>
    <lineage>
        <taxon>Bacteria</taxon>
        <taxon>Bacillati</taxon>
        <taxon>Bacillota</taxon>
        <taxon>Bacilli</taxon>
        <taxon>Bacillales</taxon>
        <taxon>Anoxybacillaceae</taxon>
        <taxon>Parageobacillus</taxon>
    </lineage>
</organism>
<dbReference type="PROSITE" id="PS51257">
    <property type="entry name" value="PROKAR_LIPOPROTEIN"/>
    <property type="match status" value="1"/>
</dbReference>
<evidence type="ECO:0000256" key="3">
    <source>
        <dbReference type="ARBA" id="ARBA00023136"/>
    </source>
</evidence>
<evidence type="ECO:0000313" key="8">
    <source>
        <dbReference type="Proteomes" id="UP000093052"/>
    </source>
</evidence>